<evidence type="ECO:0000313" key="3">
    <source>
        <dbReference type="EMBL" id="KAL0008011.1"/>
    </source>
</evidence>
<keyword evidence="1" id="KW-0472">Membrane</keyword>
<evidence type="ECO:0000256" key="1">
    <source>
        <dbReference type="SAM" id="Phobius"/>
    </source>
</evidence>
<sequence length="122" mass="13767">MDLLNDSSDSQDQDAEFEISDDIVLAAYVFGCASVVAYVETYMNKVPMHTNIQTGYGWVQYTLDGNEKKCHNAFRMSSHVFRQLCHTLCTRYGYDGTKLVCLEELVAMTLTLLGNAMGNRMM</sequence>
<dbReference type="AlphaFoldDB" id="A0AAW2DFY7"/>
<dbReference type="Pfam" id="PF26138">
    <property type="entry name" value="DUF8040"/>
    <property type="match status" value="1"/>
</dbReference>
<protein>
    <recommendedName>
        <fullName evidence="2">DUF8040 domain-containing protein</fullName>
    </recommendedName>
</protein>
<proteinExistence type="predicted"/>
<feature type="transmembrane region" description="Helical" evidence="1">
    <location>
        <begin position="23"/>
        <end position="39"/>
    </location>
</feature>
<dbReference type="InterPro" id="IPR058353">
    <property type="entry name" value="DUF8040"/>
</dbReference>
<gene>
    <name evidence="3" type="ORF">SO802_009513</name>
</gene>
<dbReference type="Proteomes" id="UP001459277">
    <property type="component" value="Unassembled WGS sequence"/>
</dbReference>
<comment type="caution">
    <text evidence="3">The sequence shown here is derived from an EMBL/GenBank/DDBJ whole genome shotgun (WGS) entry which is preliminary data.</text>
</comment>
<keyword evidence="1" id="KW-0812">Transmembrane</keyword>
<accession>A0AAW2DFY7</accession>
<organism evidence="3 4">
    <name type="scientific">Lithocarpus litseifolius</name>
    <dbReference type="NCBI Taxonomy" id="425828"/>
    <lineage>
        <taxon>Eukaryota</taxon>
        <taxon>Viridiplantae</taxon>
        <taxon>Streptophyta</taxon>
        <taxon>Embryophyta</taxon>
        <taxon>Tracheophyta</taxon>
        <taxon>Spermatophyta</taxon>
        <taxon>Magnoliopsida</taxon>
        <taxon>eudicotyledons</taxon>
        <taxon>Gunneridae</taxon>
        <taxon>Pentapetalae</taxon>
        <taxon>rosids</taxon>
        <taxon>fabids</taxon>
        <taxon>Fagales</taxon>
        <taxon>Fagaceae</taxon>
        <taxon>Lithocarpus</taxon>
    </lineage>
</organism>
<keyword evidence="1" id="KW-1133">Transmembrane helix</keyword>
<keyword evidence="4" id="KW-1185">Reference proteome</keyword>
<reference evidence="3 4" key="1">
    <citation type="submission" date="2024-01" db="EMBL/GenBank/DDBJ databases">
        <title>A telomere-to-telomere, gap-free genome of sweet tea (Lithocarpus litseifolius).</title>
        <authorList>
            <person name="Zhou J."/>
        </authorList>
    </citation>
    <scope>NUCLEOTIDE SEQUENCE [LARGE SCALE GENOMIC DNA]</scope>
    <source>
        <strain evidence="3">Zhou-2022a</strain>
        <tissue evidence="3">Leaf</tissue>
    </source>
</reference>
<dbReference type="EMBL" id="JAZDWU010000003">
    <property type="protein sequence ID" value="KAL0008011.1"/>
    <property type="molecule type" value="Genomic_DNA"/>
</dbReference>
<evidence type="ECO:0000313" key="4">
    <source>
        <dbReference type="Proteomes" id="UP001459277"/>
    </source>
</evidence>
<name>A0AAW2DFY7_9ROSI</name>
<feature type="domain" description="DUF8040" evidence="2">
    <location>
        <begin position="50"/>
        <end position="122"/>
    </location>
</feature>
<evidence type="ECO:0000259" key="2">
    <source>
        <dbReference type="Pfam" id="PF26138"/>
    </source>
</evidence>